<gene>
    <name evidence="1" type="ORF">CGOC_LOCUS2209</name>
</gene>
<name>A0A3P6QP07_CYLGO</name>
<evidence type="ECO:0000313" key="1">
    <source>
        <dbReference type="EMBL" id="VDK51972.1"/>
    </source>
</evidence>
<evidence type="ECO:0008006" key="3">
    <source>
        <dbReference type="Google" id="ProtNLM"/>
    </source>
</evidence>
<evidence type="ECO:0000313" key="2">
    <source>
        <dbReference type="Proteomes" id="UP000271889"/>
    </source>
</evidence>
<reference evidence="1 2" key="1">
    <citation type="submission" date="2018-11" db="EMBL/GenBank/DDBJ databases">
        <authorList>
            <consortium name="Pathogen Informatics"/>
        </authorList>
    </citation>
    <scope>NUCLEOTIDE SEQUENCE [LARGE SCALE GENOMIC DNA]</scope>
</reference>
<dbReference type="Proteomes" id="UP000271889">
    <property type="component" value="Unassembled WGS sequence"/>
</dbReference>
<accession>A0A3P6QP07</accession>
<keyword evidence="2" id="KW-1185">Reference proteome</keyword>
<organism evidence="1 2">
    <name type="scientific">Cylicostephanus goldi</name>
    <name type="common">Nematode worm</name>
    <dbReference type="NCBI Taxonomy" id="71465"/>
    <lineage>
        <taxon>Eukaryota</taxon>
        <taxon>Metazoa</taxon>
        <taxon>Ecdysozoa</taxon>
        <taxon>Nematoda</taxon>
        <taxon>Chromadorea</taxon>
        <taxon>Rhabditida</taxon>
        <taxon>Rhabditina</taxon>
        <taxon>Rhabditomorpha</taxon>
        <taxon>Strongyloidea</taxon>
        <taxon>Strongylidae</taxon>
        <taxon>Cylicostephanus</taxon>
    </lineage>
</organism>
<proteinExistence type="predicted"/>
<dbReference type="EMBL" id="UYRV01004818">
    <property type="protein sequence ID" value="VDK51972.1"/>
    <property type="molecule type" value="Genomic_DNA"/>
</dbReference>
<dbReference type="AlphaFoldDB" id="A0A3P6QP07"/>
<dbReference type="OrthoDB" id="46189at2759"/>
<protein>
    <recommendedName>
        <fullName evidence="3">Exocyst complex component Sec10</fullName>
    </recommendedName>
</protein>
<sequence length="213" mass="24049">MRPVLPESSFIGQLSSYSNVYQNLFGDILFKKFTSIIARDLRDLEENLTAQLKTINLAPPPLFEKTSNKFDNLIGVGISPALEKCISAFYAGVQNARDSCAKYEQVEMDSQPERIREALATELFDVVERLSNLRPRDDDGSSAGELSRARLCLALLHCDSTSFCQAMNRDGERISKASRLLKTAAEDSLRFVCYNFNRLRALLLYLAYKNLFL</sequence>